<gene>
    <name evidence="1" type="ORF">CRLFYP8_02357</name>
</gene>
<dbReference type="AlphaFoldDB" id="A0A6N3A793"/>
<accession>A0A6N3A793</accession>
<reference evidence="1" key="1">
    <citation type="submission" date="2019-11" db="EMBL/GenBank/DDBJ databases">
        <authorList>
            <person name="Feng L."/>
        </authorList>
    </citation>
    <scope>NUCLEOTIDE SEQUENCE</scope>
    <source>
        <strain evidence="1">CramosumLFYP8</strain>
    </source>
</reference>
<sequence>MKPKRSYSFLGNMSNYSISSGYIYPVFGAFRALLKFRKESEEVEWIFDPIEIWNEVGSSIIQNTFESNNNPQLAGNDKQLWLSNYRIVETQSLRKQLRNH</sequence>
<dbReference type="EMBL" id="CACRTL010000019">
    <property type="protein sequence ID" value="VYT85726.1"/>
    <property type="molecule type" value="Genomic_DNA"/>
</dbReference>
<evidence type="ECO:0000313" key="1">
    <source>
        <dbReference type="EMBL" id="VYT85726.1"/>
    </source>
</evidence>
<dbReference type="RefSeq" id="WP_003537663.1">
    <property type="nucleotide sequence ID" value="NZ_CACRTL010000019.1"/>
</dbReference>
<proteinExistence type="predicted"/>
<organism evidence="1">
    <name type="scientific">Thomasclavelia ramosa</name>
    <dbReference type="NCBI Taxonomy" id="1547"/>
    <lineage>
        <taxon>Bacteria</taxon>
        <taxon>Bacillati</taxon>
        <taxon>Bacillota</taxon>
        <taxon>Erysipelotrichia</taxon>
        <taxon>Erysipelotrichales</taxon>
        <taxon>Coprobacillaceae</taxon>
        <taxon>Thomasclavelia</taxon>
    </lineage>
</organism>
<name>A0A6N3A793_9FIRM</name>
<protein>
    <submittedName>
        <fullName evidence="1">Uncharacterized protein</fullName>
    </submittedName>
</protein>